<dbReference type="STRING" id="1447782.SAMN05444417_2409"/>
<reference evidence="3 4" key="1">
    <citation type="submission" date="2016-11" db="EMBL/GenBank/DDBJ databases">
        <authorList>
            <person name="Jaros S."/>
            <person name="Januszkiewicz K."/>
            <person name="Wedrychowicz H."/>
        </authorList>
    </citation>
    <scope>NUCLEOTIDE SEQUENCE [LARGE SCALE GENOMIC DNA]</scope>
    <source>
        <strain evidence="3 4">DSM 100565</strain>
    </source>
</reference>
<dbReference type="AlphaFoldDB" id="A0A1M6FMX2"/>
<dbReference type="CDD" id="cd00093">
    <property type="entry name" value="HTH_XRE"/>
    <property type="match status" value="1"/>
</dbReference>
<dbReference type="PANTHER" id="PTHR46797">
    <property type="entry name" value="HTH-TYPE TRANSCRIPTIONAL REGULATOR"/>
    <property type="match status" value="1"/>
</dbReference>
<evidence type="ECO:0000313" key="4">
    <source>
        <dbReference type="Proteomes" id="UP000184292"/>
    </source>
</evidence>
<organism evidence="3 4">
    <name type="scientific">Wenxinia saemankumensis</name>
    <dbReference type="NCBI Taxonomy" id="1447782"/>
    <lineage>
        <taxon>Bacteria</taxon>
        <taxon>Pseudomonadati</taxon>
        <taxon>Pseudomonadota</taxon>
        <taxon>Alphaproteobacteria</taxon>
        <taxon>Rhodobacterales</taxon>
        <taxon>Roseobacteraceae</taxon>
        <taxon>Wenxinia</taxon>
    </lineage>
</organism>
<dbReference type="RefSeq" id="WP_073330693.1">
    <property type="nucleotide sequence ID" value="NZ_FQYO01000004.1"/>
</dbReference>
<dbReference type="InterPro" id="IPR010982">
    <property type="entry name" value="Lambda_DNA-bd_dom_sf"/>
</dbReference>
<evidence type="ECO:0000256" key="1">
    <source>
        <dbReference type="ARBA" id="ARBA00023125"/>
    </source>
</evidence>
<dbReference type="SMART" id="SM00530">
    <property type="entry name" value="HTH_XRE"/>
    <property type="match status" value="1"/>
</dbReference>
<evidence type="ECO:0000313" key="3">
    <source>
        <dbReference type="EMBL" id="SHI99037.1"/>
    </source>
</evidence>
<dbReference type="InterPro" id="IPR013096">
    <property type="entry name" value="Cupin_2"/>
</dbReference>
<accession>A0A1M6FMX2</accession>
<gene>
    <name evidence="3" type="ORF">SAMN05444417_2409</name>
</gene>
<dbReference type="SUPFAM" id="SSF47413">
    <property type="entry name" value="lambda repressor-like DNA-binding domains"/>
    <property type="match status" value="1"/>
</dbReference>
<dbReference type="InterPro" id="IPR011051">
    <property type="entry name" value="RmlC_Cupin_sf"/>
</dbReference>
<dbReference type="GO" id="GO:0005829">
    <property type="term" value="C:cytosol"/>
    <property type="evidence" value="ECO:0007669"/>
    <property type="project" value="TreeGrafter"/>
</dbReference>
<dbReference type="GO" id="GO:0003700">
    <property type="term" value="F:DNA-binding transcription factor activity"/>
    <property type="evidence" value="ECO:0007669"/>
    <property type="project" value="TreeGrafter"/>
</dbReference>
<dbReference type="Gene3D" id="2.60.120.10">
    <property type="entry name" value="Jelly Rolls"/>
    <property type="match status" value="1"/>
</dbReference>
<keyword evidence="1" id="KW-0238">DNA-binding</keyword>
<evidence type="ECO:0000259" key="2">
    <source>
        <dbReference type="PROSITE" id="PS50943"/>
    </source>
</evidence>
<feature type="domain" description="HTH cro/C1-type" evidence="2">
    <location>
        <begin position="11"/>
        <end position="65"/>
    </location>
</feature>
<dbReference type="Gene3D" id="1.10.260.40">
    <property type="entry name" value="lambda repressor-like DNA-binding domains"/>
    <property type="match status" value="1"/>
</dbReference>
<dbReference type="InterPro" id="IPR001387">
    <property type="entry name" value="Cro/C1-type_HTH"/>
</dbReference>
<keyword evidence="4" id="KW-1185">Reference proteome</keyword>
<sequence>MDTAPSLGPQIRRRRKRMDLTLQALCDRAGLSVGYLSQVERDQATPTLATLAQIARALGVDLDFFVAARRPGDALTRDGARPRFHLAGSVLGYESLANDYPGSELSSYIIHVPPGYASERVAHAGEEVIYILDGEIDQQLGAETFRLSAGDSLHYDGAVPHGWANPGDAPARILWTGKLDVLHRPEGPASPPFAAAET</sequence>
<dbReference type="InterPro" id="IPR050807">
    <property type="entry name" value="TransReg_Diox_bact_type"/>
</dbReference>
<dbReference type="Proteomes" id="UP000184292">
    <property type="component" value="Unassembled WGS sequence"/>
</dbReference>
<dbReference type="OrthoDB" id="9805356at2"/>
<dbReference type="EMBL" id="FQYO01000004">
    <property type="protein sequence ID" value="SHI99037.1"/>
    <property type="molecule type" value="Genomic_DNA"/>
</dbReference>
<dbReference type="Pfam" id="PF01381">
    <property type="entry name" value="HTH_3"/>
    <property type="match status" value="1"/>
</dbReference>
<dbReference type="GO" id="GO:0003677">
    <property type="term" value="F:DNA binding"/>
    <property type="evidence" value="ECO:0007669"/>
    <property type="project" value="UniProtKB-KW"/>
</dbReference>
<proteinExistence type="predicted"/>
<dbReference type="CDD" id="cd02209">
    <property type="entry name" value="cupin_XRE_C"/>
    <property type="match status" value="1"/>
</dbReference>
<dbReference type="PROSITE" id="PS50943">
    <property type="entry name" value="HTH_CROC1"/>
    <property type="match status" value="1"/>
</dbReference>
<dbReference type="PANTHER" id="PTHR46797:SF1">
    <property type="entry name" value="METHYLPHOSPHONATE SYNTHASE"/>
    <property type="match status" value="1"/>
</dbReference>
<protein>
    <submittedName>
        <fullName evidence="3">Transcriptional regulator, XRE family with cupin sensor</fullName>
    </submittedName>
</protein>
<dbReference type="SUPFAM" id="SSF51182">
    <property type="entry name" value="RmlC-like cupins"/>
    <property type="match status" value="1"/>
</dbReference>
<name>A0A1M6FMX2_9RHOB</name>
<dbReference type="Pfam" id="PF07883">
    <property type="entry name" value="Cupin_2"/>
    <property type="match status" value="1"/>
</dbReference>
<dbReference type="InterPro" id="IPR014710">
    <property type="entry name" value="RmlC-like_jellyroll"/>
</dbReference>